<dbReference type="InterPro" id="IPR009000">
    <property type="entry name" value="Transl_B-barrel_sf"/>
</dbReference>
<dbReference type="InterPro" id="IPR057335">
    <property type="entry name" value="Beta-barrel_SelB"/>
</dbReference>
<evidence type="ECO:0000313" key="11">
    <source>
        <dbReference type="Proteomes" id="UP000046155"/>
    </source>
</evidence>
<evidence type="ECO:0000256" key="8">
    <source>
        <dbReference type="ARBA" id="ARBA00031615"/>
    </source>
</evidence>
<dbReference type="NCBIfam" id="TIGR00475">
    <property type="entry name" value="selB"/>
    <property type="match status" value="1"/>
</dbReference>
<dbReference type="SUPFAM" id="SSF50465">
    <property type="entry name" value="EF-Tu/eEF-1alpha/eIF2-gamma C-terminal domain"/>
    <property type="match status" value="1"/>
</dbReference>
<dbReference type="InterPro" id="IPR050055">
    <property type="entry name" value="EF-Tu_GTPase"/>
</dbReference>
<dbReference type="InterPro" id="IPR036390">
    <property type="entry name" value="WH_DNA-bd_sf"/>
</dbReference>
<dbReference type="Pfam" id="PF00009">
    <property type="entry name" value="GTP_EFTU"/>
    <property type="match status" value="1"/>
</dbReference>
<dbReference type="Pfam" id="PF09106">
    <property type="entry name" value="WHD_2nd_SelB"/>
    <property type="match status" value="1"/>
</dbReference>
<dbReference type="InterPro" id="IPR027417">
    <property type="entry name" value="P-loop_NTPase"/>
</dbReference>
<dbReference type="Gene3D" id="1.10.10.2770">
    <property type="match status" value="1"/>
</dbReference>
<dbReference type="SUPFAM" id="SSF52540">
    <property type="entry name" value="P-loop containing nucleoside triphosphate hydrolases"/>
    <property type="match status" value="1"/>
</dbReference>
<keyword evidence="10" id="KW-0251">Elongation factor</keyword>
<dbReference type="InterPro" id="IPR004535">
    <property type="entry name" value="Transl_elong_SelB"/>
</dbReference>
<dbReference type="CDD" id="cd04171">
    <property type="entry name" value="SelB"/>
    <property type="match status" value="1"/>
</dbReference>
<dbReference type="InterPro" id="IPR015190">
    <property type="entry name" value="Elong_fac_SelB-wing-hlx_typ-2"/>
</dbReference>
<evidence type="ECO:0000256" key="3">
    <source>
        <dbReference type="ARBA" id="ARBA00022490"/>
    </source>
</evidence>
<keyword evidence="5" id="KW-0648">Protein biosynthesis</keyword>
<dbReference type="Gene3D" id="3.40.50.300">
    <property type="entry name" value="P-loop containing nucleotide triphosphate hydrolases"/>
    <property type="match status" value="1"/>
</dbReference>
<dbReference type="GO" id="GO:0005525">
    <property type="term" value="F:GTP binding"/>
    <property type="evidence" value="ECO:0007669"/>
    <property type="project" value="UniProtKB-KW"/>
</dbReference>
<dbReference type="GO" id="GO:0001514">
    <property type="term" value="P:selenocysteine incorporation"/>
    <property type="evidence" value="ECO:0007669"/>
    <property type="project" value="InterPro"/>
</dbReference>
<dbReference type="Proteomes" id="UP000046155">
    <property type="component" value="Unassembled WGS sequence"/>
</dbReference>
<evidence type="ECO:0000256" key="6">
    <source>
        <dbReference type="ARBA" id="ARBA00023134"/>
    </source>
</evidence>
<dbReference type="PANTHER" id="PTHR43721">
    <property type="entry name" value="ELONGATION FACTOR TU-RELATED"/>
    <property type="match status" value="1"/>
</dbReference>
<proteinExistence type="predicted"/>
<evidence type="ECO:0000256" key="2">
    <source>
        <dbReference type="ARBA" id="ARBA00015953"/>
    </source>
</evidence>
<dbReference type="Pfam" id="PF25461">
    <property type="entry name" value="Beta-barrel_SelB"/>
    <property type="match status" value="1"/>
</dbReference>
<dbReference type="CDD" id="cd15491">
    <property type="entry name" value="selB_III"/>
    <property type="match status" value="1"/>
</dbReference>
<dbReference type="GO" id="GO:0003924">
    <property type="term" value="F:GTPase activity"/>
    <property type="evidence" value="ECO:0007669"/>
    <property type="project" value="InterPro"/>
</dbReference>
<evidence type="ECO:0000256" key="4">
    <source>
        <dbReference type="ARBA" id="ARBA00022741"/>
    </source>
</evidence>
<gene>
    <name evidence="10" type="primary">selB</name>
    <name evidence="10" type="ORF">SSCH_110004</name>
</gene>
<dbReference type="InterPro" id="IPR009001">
    <property type="entry name" value="Transl_elong_EF1A/Init_IF2_C"/>
</dbReference>
<keyword evidence="4" id="KW-0547">Nucleotide-binding</keyword>
<sequence length="664" mass="74381">MTPRKVILVDSFIIVGTAGHVDHGKTELVKALTGIDTDRLKEEKERGISIELGFAPLRFSGGVTAGIVDVPGHERFVKNMLAGAGGIDLVIFVVAADEGVMPQTKEHLDILELLHIQKAVVALTKADLVDEEWLMMVEEDVQELLAPTRFSTAPIIPTSVITGEGLDELREVLEEMALDVDPKPRAGEARLPVDRVFTITGFGTVVTGTLFSGHLLTGDTLEIQPSGLKGRVRSLQVHGHKVEEALAGQRVAVNLTGIDLDKVARGDVLVTPGSFPVVRRLTASLHLLKRAPRYLKNWQRVRFHLGTKEALGRVRLLDRDELHPGSTAPVQFELEEPIVATVHDRFVIRHYSPVTTIGGGEIIEVGGRRHRRFRDEVLDGLERKLTGTPTTRVAEELRSAKMPVALTELAGKTGFSEDEMRQILKELEESGELKVILASDKDLFVAPTRLQEEWTQQVKEAMEKYHREFPLRGGYPKEELRTRLWKSLTPRLYQALLDRWAEQGEIVIDGQNLALPGYQISLTEEQQDHVQEMRRKMAAQPFSPPGAGEVQELLGNNLDLLQYCIQQGILVKVGEELYFLQEAVNQAWEILEKHLQEHGEVTIGQARDILGTSRRFCLPLLEHFDRQRKTRRLVISGCFCLVQEKDPHKDPHKEGFFESLTNKP</sequence>
<dbReference type="NCBIfam" id="TIGR00231">
    <property type="entry name" value="small_GTP"/>
    <property type="match status" value="1"/>
</dbReference>
<dbReference type="SUPFAM" id="SSF50447">
    <property type="entry name" value="Translation proteins"/>
    <property type="match status" value="1"/>
</dbReference>
<dbReference type="InterPro" id="IPR004161">
    <property type="entry name" value="EFTu-like_2"/>
</dbReference>
<dbReference type="Pfam" id="PF03144">
    <property type="entry name" value="GTP_EFTU_D2"/>
    <property type="match status" value="1"/>
</dbReference>
<dbReference type="PANTHER" id="PTHR43721:SF22">
    <property type="entry name" value="ELONGATION FACTOR TU, MITOCHONDRIAL"/>
    <property type="match status" value="1"/>
</dbReference>
<evidence type="ECO:0000256" key="7">
    <source>
        <dbReference type="ARBA" id="ARBA00025526"/>
    </source>
</evidence>
<accession>A0A0B7MAH3</accession>
<evidence type="ECO:0000256" key="5">
    <source>
        <dbReference type="ARBA" id="ARBA00022917"/>
    </source>
</evidence>
<reference evidence="11" key="1">
    <citation type="submission" date="2015-01" db="EMBL/GenBank/DDBJ databases">
        <authorList>
            <person name="Manzoor Shahid"/>
            <person name="Zubair Saima"/>
        </authorList>
    </citation>
    <scope>NUCLEOTIDE SEQUENCE [LARGE SCALE GENOMIC DNA]</scope>
    <source>
        <strain evidence="11">Sp3</strain>
    </source>
</reference>
<dbReference type="Gene3D" id="2.40.30.10">
    <property type="entry name" value="Translation factors"/>
    <property type="match status" value="2"/>
</dbReference>
<keyword evidence="6" id="KW-0342">GTP-binding</keyword>
<keyword evidence="11" id="KW-1185">Reference proteome</keyword>
<dbReference type="EMBL" id="CDRZ01000013">
    <property type="protein sequence ID" value="CEO87504.1"/>
    <property type="molecule type" value="Genomic_DNA"/>
</dbReference>
<evidence type="ECO:0000259" key="9">
    <source>
        <dbReference type="PROSITE" id="PS51722"/>
    </source>
</evidence>
<dbReference type="GO" id="GO:0005829">
    <property type="term" value="C:cytosol"/>
    <property type="evidence" value="ECO:0007669"/>
    <property type="project" value="TreeGrafter"/>
</dbReference>
<feature type="domain" description="Tr-type G" evidence="9">
    <location>
        <begin position="10"/>
        <end position="183"/>
    </location>
</feature>
<dbReference type="InterPro" id="IPR036388">
    <property type="entry name" value="WH-like_DNA-bd_sf"/>
</dbReference>
<dbReference type="RefSeq" id="WP_232294132.1">
    <property type="nucleotide sequence ID" value="NZ_CDRZ01000013.1"/>
</dbReference>
<comment type="function">
    <text evidence="7">Translation factor necessary for the incorporation of selenocysteine into proteins. It probably replaces EF-Tu for the insertion of selenocysteine directed by the UGA codon. SelB binds GTP and GDP.</text>
</comment>
<evidence type="ECO:0000256" key="1">
    <source>
        <dbReference type="ARBA" id="ARBA00004496"/>
    </source>
</evidence>
<dbReference type="Gene3D" id="1.10.10.10">
    <property type="entry name" value="Winged helix-like DNA-binding domain superfamily/Winged helix DNA-binding domain"/>
    <property type="match status" value="1"/>
</dbReference>
<dbReference type="AlphaFoldDB" id="A0A0B7MAH3"/>
<protein>
    <recommendedName>
        <fullName evidence="2">Selenocysteine-specific elongation factor</fullName>
    </recommendedName>
    <alternativeName>
        <fullName evidence="8">SelB translation factor</fullName>
    </alternativeName>
</protein>
<dbReference type="PRINTS" id="PR00315">
    <property type="entry name" value="ELONGATNFCT"/>
</dbReference>
<dbReference type="CDD" id="cd03696">
    <property type="entry name" value="SelB_II"/>
    <property type="match status" value="1"/>
</dbReference>
<dbReference type="GO" id="GO:0003723">
    <property type="term" value="F:RNA binding"/>
    <property type="evidence" value="ECO:0007669"/>
    <property type="project" value="InterPro"/>
</dbReference>
<dbReference type="InterPro" id="IPR005225">
    <property type="entry name" value="Small_GTP-bd"/>
</dbReference>
<organism evidence="10 11">
    <name type="scientific">Syntrophaceticus schinkii</name>
    <dbReference type="NCBI Taxonomy" id="499207"/>
    <lineage>
        <taxon>Bacteria</taxon>
        <taxon>Bacillati</taxon>
        <taxon>Bacillota</taxon>
        <taxon>Clostridia</taxon>
        <taxon>Thermoanaerobacterales</taxon>
        <taxon>Thermoanaerobacterales Family III. Incertae Sedis</taxon>
        <taxon>Syntrophaceticus</taxon>
    </lineage>
</organism>
<dbReference type="InterPro" id="IPR000795">
    <property type="entry name" value="T_Tr_GTP-bd_dom"/>
</dbReference>
<dbReference type="PROSITE" id="PS51722">
    <property type="entry name" value="G_TR_2"/>
    <property type="match status" value="1"/>
</dbReference>
<dbReference type="GO" id="GO:0003746">
    <property type="term" value="F:translation elongation factor activity"/>
    <property type="evidence" value="ECO:0007669"/>
    <property type="project" value="UniProtKB-KW"/>
</dbReference>
<dbReference type="InterPro" id="IPR015191">
    <property type="entry name" value="SelB_WHD4"/>
</dbReference>
<dbReference type="SUPFAM" id="SSF46785">
    <property type="entry name" value="Winged helix' DNA-binding domain"/>
    <property type="match status" value="2"/>
</dbReference>
<name>A0A0B7MAH3_9FIRM</name>
<comment type="subcellular location">
    <subcellularLocation>
        <location evidence="1">Cytoplasm</location>
    </subcellularLocation>
</comment>
<evidence type="ECO:0000313" key="10">
    <source>
        <dbReference type="EMBL" id="CEO87504.1"/>
    </source>
</evidence>
<keyword evidence="3" id="KW-0963">Cytoplasm</keyword>
<dbReference type="Pfam" id="PF09107">
    <property type="entry name" value="WHD_3rd_SelB"/>
    <property type="match status" value="1"/>
</dbReference>